<evidence type="ECO:0000256" key="2">
    <source>
        <dbReference type="PROSITE-ProRule" id="PRU00358"/>
    </source>
</evidence>
<dbReference type="AlphaFoldDB" id="A0AAW2HDF2"/>
<evidence type="ECO:0000256" key="3">
    <source>
        <dbReference type="SAM" id="MobiDB-lite"/>
    </source>
</evidence>
<evidence type="ECO:0000256" key="1">
    <source>
        <dbReference type="ARBA" id="ARBA00023242"/>
    </source>
</evidence>
<dbReference type="InterPro" id="IPR003105">
    <property type="entry name" value="SRA_YDG"/>
</dbReference>
<dbReference type="PANTHER" id="PTHR14140:SF27">
    <property type="entry name" value="OS04G0289800 PROTEIN"/>
    <property type="match status" value="1"/>
</dbReference>
<feature type="compositionally biased region" description="Polar residues" evidence="3">
    <location>
        <begin position="1"/>
        <end position="13"/>
    </location>
</feature>
<dbReference type="GO" id="GO:0005634">
    <property type="term" value="C:nucleus"/>
    <property type="evidence" value="ECO:0007669"/>
    <property type="project" value="UniProtKB-SubCell"/>
</dbReference>
<dbReference type="GO" id="GO:0061630">
    <property type="term" value="F:ubiquitin protein ligase activity"/>
    <property type="evidence" value="ECO:0007669"/>
    <property type="project" value="TreeGrafter"/>
</dbReference>
<accession>A0AAW2HDF2</accession>
<dbReference type="PANTHER" id="PTHR14140">
    <property type="entry name" value="E3 UBIQUITIN-PROTEIN LIGASE UHRF-RELATED"/>
    <property type="match status" value="1"/>
</dbReference>
<reference evidence="5" key="1">
    <citation type="journal article" date="2024" name="Gigascience">
        <title>Chromosome-level genome of the poultry shaft louse Menopon gallinae provides insight into the host-switching and adaptive evolution of parasitic lice.</title>
        <authorList>
            <person name="Xu Y."/>
            <person name="Ma L."/>
            <person name="Liu S."/>
            <person name="Liang Y."/>
            <person name="Liu Q."/>
            <person name="He Z."/>
            <person name="Tian L."/>
            <person name="Duan Y."/>
            <person name="Cai W."/>
            <person name="Li H."/>
            <person name="Song F."/>
        </authorList>
    </citation>
    <scope>NUCLEOTIDE SEQUENCE</scope>
    <source>
        <strain evidence="5">Cailab_2023a</strain>
    </source>
</reference>
<protein>
    <recommendedName>
        <fullName evidence="4">YDG domain-containing protein</fullName>
    </recommendedName>
</protein>
<feature type="compositionally biased region" description="Acidic residues" evidence="3">
    <location>
        <begin position="305"/>
        <end position="317"/>
    </location>
</feature>
<organism evidence="5">
    <name type="scientific">Menopon gallinae</name>
    <name type="common">poultry shaft louse</name>
    <dbReference type="NCBI Taxonomy" id="328185"/>
    <lineage>
        <taxon>Eukaryota</taxon>
        <taxon>Metazoa</taxon>
        <taxon>Ecdysozoa</taxon>
        <taxon>Arthropoda</taxon>
        <taxon>Hexapoda</taxon>
        <taxon>Insecta</taxon>
        <taxon>Pterygota</taxon>
        <taxon>Neoptera</taxon>
        <taxon>Paraneoptera</taxon>
        <taxon>Psocodea</taxon>
        <taxon>Troctomorpha</taxon>
        <taxon>Phthiraptera</taxon>
        <taxon>Amblycera</taxon>
        <taxon>Menoponidae</taxon>
        <taxon>Menopon</taxon>
    </lineage>
</organism>
<dbReference type="EMBL" id="JARGDH010000005">
    <property type="protein sequence ID" value="KAL0267711.1"/>
    <property type="molecule type" value="Genomic_DNA"/>
</dbReference>
<feature type="region of interest" description="Disordered" evidence="3">
    <location>
        <begin position="293"/>
        <end position="319"/>
    </location>
</feature>
<dbReference type="SUPFAM" id="SSF88697">
    <property type="entry name" value="PUA domain-like"/>
    <property type="match status" value="1"/>
</dbReference>
<dbReference type="InterPro" id="IPR045134">
    <property type="entry name" value="UHRF1/2-like"/>
</dbReference>
<dbReference type="InterPro" id="IPR015947">
    <property type="entry name" value="PUA-like_sf"/>
</dbReference>
<evidence type="ECO:0000313" key="5">
    <source>
        <dbReference type="EMBL" id="KAL0267711.1"/>
    </source>
</evidence>
<keyword evidence="1 2" id="KW-0539">Nucleus</keyword>
<comment type="subcellular location">
    <subcellularLocation>
        <location evidence="2">Nucleus</location>
    </subcellularLocation>
</comment>
<comment type="caution">
    <text evidence="5">The sequence shown here is derived from an EMBL/GenBank/DDBJ whole genome shotgun (WGS) entry which is preliminary data.</text>
</comment>
<dbReference type="InterPro" id="IPR036987">
    <property type="entry name" value="SRA-YDG_sf"/>
</dbReference>
<feature type="region of interest" description="Disordered" evidence="3">
    <location>
        <begin position="56"/>
        <end position="88"/>
    </location>
</feature>
<sequence>MEIFSPNSTSSEGTMEAEGDNKSGSMLDQILKMKQQRLKILHDFKKEHENEFIDLMKDVQENEKKKETVTKPRKKQDHPAPAPTRRSQRIILKSDEDPPPVLYDTSKIFIERPPNDYGPMPGIEVGHHWETRMDCSHDGVHRPTVAGIHAGPYGAYSIALSGGYPEDVDEGYTFTYTGAGGRDLKGTAMKPKNLRTAPQTKDQELEGVNYSLVKSIETGKPVRVIRGYKSDSVFAPESGYRYDGLYKVVKYWEDFGQTGFRIYRFKMVRMENQAPPPWEQPAKHSRRYYKSVKNENTDPNIMNSDENDHDSPEENYDDQCGIDSKNEIELDYEIQICNERLCQNSIRSPNIYENLKDSTESSFIGWD</sequence>
<feature type="region of interest" description="Disordered" evidence="3">
    <location>
        <begin position="1"/>
        <end position="28"/>
    </location>
</feature>
<gene>
    <name evidence="5" type="ORF">PYX00_009903</name>
</gene>
<dbReference type="GO" id="GO:0044027">
    <property type="term" value="P:negative regulation of gene expression via chromosomal CpG island methylation"/>
    <property type="evidence" value="ECO:0007669"/>
    <property type="project" value="TreeGrafter"/>
</dbReference>
<evidence type="ECO:0000259" key="4">
    <source>
        <dbReference type="PROSITE" id="PS51015"/>
    </source>
</evidence>
<dbReference type="GO" id="GO:0016567">
    <property type="term" value="P:protein ubiquitination"/>
    <property type="evidence" value="ECO:0007669"/>
    <property type="project" value="TreeGrafter"/>
</dbReference>
<name>A0AAW2HDF2_9NEOP</name>
<dbReference type="PROSITE" id="PS51015">
    <property type="entry name" value="YDG"/>
    <property type="match status" value="1"/>
</dbReference>
<proteinExistence type="predicted"/>
<feature type="compositionally biased region" description="Basic and acidic residues" evidence="3">
    <location>
        <begin position="56"/>
        <end position="70"/>
    </location>
</feature>
<feature type="domain" description="YDG" evidence="4">
    <location>
        <begin position="118"/>
        <end position="269"/>
    </location>
</feature>
<dbReference type="SMART" id="SM00466">
    <property type="entry name" value="SRA"/>
    <property type="match status" value="1"/>
</dbReference>
<dbReference type="Gene3D" id="2.30.280.10">
    <property type="entry name" value="SRA-YDG"/>
    <property type="match status" value="1"/>
</dbReference>
<dbReference type="Pfam" id="PF02182">
    <property type="entry name" value="SAD_SRA"/>
    <property type="match status" value="1"/>
</dbReference>